<reference evidence="2" key="1">
    <citation type="submission" date="2025-08" db="UniProtKB">
        <authorList>
            <consortium name="RefSeq"/>
        </authorList>
    </citation>
    <scope>IDENTIFICATION</scope>
    <source>
        <tissue evidence="2">Spleen</tissue>
    </source>
</reference>
<sequence length="250" mass="28114">MRSKLNKYITNIFEFDPFSWSQSHHSSEDGNKPDEWLTADYEELLEGTVDRKQESSRTFQHVHLTQSSSFLPPWDLRILIGEHSPYLAQSPHCLLAIFIPTSPCTSWLLNLALRIVIKSILPYLERTCQSIMIPITIVQNTPPWLPLPTSSQAKTIRRGPEVETLVKVTVIFVAQTPVLQTNQPRAPSGIVAMLQGYSSVVLGLRTGCQILCVIWWVLSGLTRLLQTKELGTLPMNQAPLGDDPKLLVAF</sequence>
<evidence type="ECO:0000313" key="1">
    <source>
        <dbReference type="Proteomes" id="UP000515140"/>
    </source>
</evidence>
<proteinExistence type="predicted"/>
<gene>
    <name evidence="2" type="primary">LOC110208483</name>
</gene>
<dbReference type="GeneID" id="110208483"/>
<keyword evidence="1" id="KW-1185">Reference proteome</keyword>
<evidence type="ECO:0000313" key="2">
    <source>
        <dbReference type="RefSeq" id="XP_020842199.1"/>
    </source>
</evidence>
<dbReference type="InParanoid" id="A0A6P5KB17"/>
<dbReference type="KEGG" id="pcw:110208483"/>
<organism evidence="1 2">
    <name type="scientific">Phascolarctos cinereus</name>
    <name type="common">Koala</name>
    <dbReference type="NCBI Taxonomy" id="38626"/>
    <lineage>
        <taxon>Eukaryota</taxon>
        <taxon>Metazoa</taxon>
        <taxon>Chordata</taxon>
        <taxon>Craniata</taxon>
        <taxon>Vertebrata</taxon>
        <taxon>Euteleostomi</taxon>
        <taxon>Mammalia</taxon>
        <taxon>Metatheria</taxon>
        <taxon>Diprotodontia</taxon>
        <taxon>Phascolarctidae</taxon>
        <taxon>Phascolarctos</taxon>
    </lineage>
</organism>
<dbReference type="RefSeq" id="XP_020842199.1">
    <property type="nucleotide sequence ID" value="XM_020986540.1"/>
</dbReference>
<dbReference type="Proteomes" id="UP000515140">
    <property type="component" value="Unplaced"/>
</dbReference>
<name>A0A6P5KB17_PHACI</name>
<accession>A0A6P5KB17</accession>
<protein>
    <submittedName>
        <fullName evidence="2">Uncharacterized protein LOC110208483</fullName>
    </submittedName>
</protein>
<dbReference type="AlphaFoldDB" id="A0A6P5KB17"/>